<evidence type="ECO:0000256" key="6">
    <source>
        <dbReference type="ARBA" id="ARBA00022692"/>
    </source>
</evidence>
<comment type="subcellular location">
    <subcellularLocation>
        <location evidence="1">Cell membrane</location>
    </subcellularLocation>
    <subcellularLocation>
        <location evidence="2">Membrane</location>
        <topology evidence="2">Single-pass type I membrane protein</topology>
    </subcellularLocation>
</comment>
<accession>A0AAD2A7E4</accession>
<evidence type="ECO:0000256" key="5">
    <source>
        <dbReference type="ARBA" id="ARBA00022614"/>
    </source>
</evidence>
<sequence>MKILITPQFFSILITTILCTTFFAPVCSQSLCLEDQKILLLKLKDEFLFNSSASRKLVRWNENEDCCSWNGVGCDTAGHVISLELENESIIAGFENSTSLFTLQHLEKLNLAFNDFRNIQIPRRLYNLTHLTHLNLSEAGLVGQIPCELSSMKRLVSLDLSNLRNGNLSLRNPDLRGLVQNLTELQELHIDGVEISSQGIDWCQVLSFFLPNLREVSLRRCDLSGPIDSSFSRVQSLSVLHLDDNNLSTTVPDFFANFSNLTSLSLSNCSLEGFFPNKIFQVPTLLNLDLSYNILLKGTLPQFPRAISLRNMVLCYTNFSGSLPDSISNLVMLSRIDLSNCKFSGKIPSTITNLTEVVYLDFSNNNFSGLIPPFHKSKKLTHINLSHNRLAGPLSYAHFQGMSNLYYINLGNNLLTGNLPSALFVLPSLRSLLLLNNQLDGQIEELPNPAASQLCNLDLSSNKLEGPIPKFFFKFEHLTSLSLSFNFFSGTFELEMIKESRHLRSLEVSSNNLSIDLSNSNSTLSLFPNIETLKLASCKLQEFPNRLRQLNLSILDLSANQLKGEIPTWIWEINNGSLSFLNLSFNQLTDFQKPYEISSINMELLDLSSNQLRGELPIPPLCSYYVDYSNNNFNGSIPPDIGNYISFALFFSVSNNSLSGAIPMSMCNAHYLELLDLSNNALNGTIPSCLTENNGSQLKVLNLRRNRLNGTIPDTFSMNCSLETLDLSQNFLAGKLPESLVNCPLLEVLNIENNRIEDTFPCMLMNTNLLVLVLRSNRFYGDLHCPGAIKEWRNLQIMDISVNHFTGDLSPSFFSNWKGMINFNYNDHSRRDEIHFDSTVNGFYYQETIKKAKQALLKIKAVTMSKGSARP</sequence>
<dbReference type="Proteomes" id="UP000834106">
    <property type="component" value="Chromosome 19"/>
</dbReference>
<dbReference type="PANTHER" id="PTHR48061">
    <property type="entry name" value="LEUCINE-RICH REPEAT RECEPTOR PROTEIN KINASE EMS1-LIKE-RELATED"/>
    <property type="match status" value="1"/>
</dbReference>
<evidence type="ECO:0000256" key="10">
    <source>
        <dbReference type="ARBA" id="ARBA00023136"/>
    </source>
</evidence>
<gene>
    <name evidence="13" type="ORF">FPE_LOCUS29789</name>
</gene>
<keyword evidence="11" id="KW-0325">Glycoprotein</keyword>
<evidence type="ECO:0000256" key="11">
    <source>
        <dbReference type="ARBA" id="ARBA00023180"/>
    </source>
</evidence>
<name>A0AAD2A7E4_9LAMI</name>
<evidence type="ECO:0000256" key="9">
    <source>
        <dbReference type="ARBA" id="ARBA00022989"/>
    </source>
</evidence>
<keyword evidence="8" id="KW-0677">Repeat</keyword>
<dbReference type="Gene3D" id="3.80.10.10">
    <property type="entry name" value="Ribonuclease Inhibitor"/>
    <property type="match status" value="7"/>
</dbReference>
<protein>
    <recommendedName>
        <fullName evidence="12">Leucine-rich repeat-containing N-terminal plant-type domain-containing protein</fullName>
    </recommendedName>
</protein>
<proteinExistence type="inferred from homology"/>
<keyword evidence="14" id="KW-1185">Reference proteome</keyword>
<dbReference type="Pfam" id="PF08263">
    <property type="entry name" value="LRRNT_2"/>
    <property type="match status" value="1"/>
</dbReference>
<dbReference type="InterPro" id="IPR013210">
    <property type="entry name" value="LRR_N_plant-typ"/>
</dbReference>
<evidence type="ECO:0000256" key="3">
    <source>
        <dbReference type="ARBA" id="ARBA00009592"/>
    </source>
</evidence>
<keyword evidence="7" id="KW-0732">Signal</keyword>
<reference evidence="13" key="1">
    <citation type="submission" date="2023-05" db="EMBL/GenBank/DDBJ databases">
        <authorList>
            <person name="Huff M."/>
        </authorList>
    </citation>
    <scope>NUCLEOTIDE SEQUENCE</scope>
</reference>
<dbReference type="PANTHER" id="PTHR48061:SF2">
    <property type="entry name" value="RECEPTOR LIKE PROTEIN 30-LIKE"/>
    <property type="match status" value="1"/>
</dbReference>
<evidence type="ECO:0000313" key="13">
    <source>
        <dbReference type="EMBL" id="CAI9782359.1"/>
    </source>
</evidence>
<dbReference type="InterPro" id="IPR046956">
    <property type="entry name" value="RLP23-like"/>
</dbReference>
<dbReference type="FunFam" id="3.80.10.10:FF:000095">
    <property type="entry name" value="LRR receptor-like serine/threonine-protein kinase GSO1"/>
    <property type="match status" value="1"/>
</dbReference>
<comment type="similarity">
    <text evidence="3">Belongs to the RLP family.</text>
</comment>
<dbReference type="AlphaFoldDB" id="A0AAD2A7E4"/>
<evidence type="ECO:0000256" key="2">
    <source>
        <dbReference type="ARBA" id="ARBA00004479"/>
    </source>
</evidence>
<keyword evidence="5" id="KW-0433">Leucine-rich repeat</keyword>
<keyword evidence="9" id="KW-1133">Transmembrane helix</keyword>
<dbReference type="EMBL" id="OU503054">
    <property type="protein sequence ID" value="CAI9782359.1"/>
    <property type="molecule type" value="Genomic_DNA"/>
</dbReference>
<dbReference type="Pfam" id="PF00560">
    <property type="entry name" value="LRR_1"/>
    <property type="match status" value="5"/>
</dbReference>
<dbReference type="Pfam" id="PF13855">
    <property type="entry name" value="LRR_8"/>
    <property type="match status" value="2"/>
</dbReference>
<dbReference type="SUPFAM" id="SSF52058">
    <property type="entry name" value="L domain-like"/>
    <property type="match status" value="1"/>
</dbReference>
<dbReference type="SUPFAM" id="SSF52047">
    <property type="entry name" value="RNI-like"/>
    <property type="match status" value="1"/>
</dbReference>
<evidence type="ECO:0000256" key="7">
    <source>
        <dbReference type="ARBA" id="ARBA00022729"/>
    </source>
</evidence>
<evidence type="ECO:0000256" key="8">
    <source>
        <dbReference type="ARBA" id="ARBA00022737"/>
    </source>
</evidence>
<keyword evidence="4" id="KW-1003">Cell membrane</keyword>
<evidence type="ECO:0000259" key="12">
    <source>
        <dbReference type="Pfam" id="PF08263"/>
    </source>
</evidence>
<evidence type="ECO:0000256" key="4">
    <source>
        <dbReference type="ARBA" id="ARBA00022475"/>
    </source>
</evidence>
<keyword evidence="6" id="KW-0812">Transmembrane</keyword>
<dbReference type="InterPro" id="IPR032675">
    <property type="entry name" value="LRR_dom_sf"/>
</dbReference>
<dbReference type="InterPro" id="IPR001611">
    <property type="entry name" value="Leu-rich_rpt"/>
</dbReference>
<evidence type="ECO:0000313" key="14">
    <source>
        <dbReference type="Proteomes" id="UP000834106"/>
    </source>
</evidence>
<evidence type="ECO:0000256" key="1">
    <source>
        <dbReference type="ARBA" id="ARBA00004236"/>
    </source>
</evidence>
<dbReference type="GO" id="GO:0005886">
    <property type="term" value="C:plasma membrane"/>
    <property type="evidence" value="ECO:0007669"/>
    <property type="project" value="UniProtKB-SubCell"/>
</dbReference>
<keyword evidence="10" id="KW-0472">Membrane</keyword>
<feature type="domain" description="Leucine-rich repeat-containing N-terminal plant-type" evidence="12">
    <location>
        <begin position="34"/>
        <end position="75"/>
    </location>
</feature>
<dbReference type="FunFam" id="3.80.10.10:FF:000213">
    <property type="entry name" value="Tyrosine-sulfated glycopeptide receptor 1"/>
    <property type="match status" value="1"/>
</dbReference>
<organism evidence="13 14">
    <name type="scientific">Fraxinus pennsylvanica</name>
    <dbReference type="NCBI Taxonomy" id="56036"/>
    <lineage>
        <taxon>Eukaryota</taxon>
        <taxon>Viridiplantae</taxon>
        <taxon>Streptophyta</taxon>
        <taxon>Embryophyta</taxon>
        <taxon>Tracheophyta</taxon>
        <taxon>Spermatophyta</taxon>
        <taxon>Magnoliopsida</taxon>
        <taxon>eudicotyledons</taxon>
        <taxon>Gunneridae</taxon>
        <taxon>Pentapetalae</taxon>
        <taxon>asterids</taxon>
        <taxon>lamiids</taxon>
        <taxon>Lamiales</taxon>
        <taxon>Oleaceae</taxon>
        <taxon>Oleeae</taxon>
        <taxon>Fraxinus</taxon>
    </lineage>
</organism>